<dbReference type="STRING" id="206665.SAMN04488516_1086"/>
<dbReference type="Proteomes" id="UP000199602">
    <property type="component" value="Unassembled WGS sequence"/>
</dbReference>
<dbReference type="OrthoDB" id="128578at2"/>
<reference evidence="1 2" key="1">
    <citation type="submission" date="2016-10" db="EMBL/GenBank/DDBJ databases">
        <authorList>
            <person name="de Groot N.N."/>
        </authorList>
    </citation>
    <scope>NUCLEOTIDE SEQUENCE [LARGE SCALE GENOMIC DNA]</scope>
    <source>
        <strain evidence="1 2">DSM 15269</strain>
    </source>
</reference>
<proteinExistence type="predicted"/>
<dbReference type="Gene3D" id="2.170.120.40">
    <property type="entry name" value="YbbR-like domain"/>
    <property type="match status" value="1"/>
</dbReference>
<gene>
    <name evidence="1" type="ORF">SAMN04488516_1086</name>
</gene>
<evidence type="ECO:0000313" key="1">
    <source>
        <dbReference type="EMBL" id="SDN82259.1"/>
    </source>
</evidence>
<dbReference type="Gene3D" id="2.170.120.30">
    <property type="match status" value="2"/>
</dbReference>
<evidence type="ECO:0000313" key="2">
    <source>
        <dbReference type="Proteomes" id="UP000199602"/>
    </source>
</evidence>
<dbReference type="AlphaFoldDB" id="A0A1H0EJ06"/>
<dbReference type="PANTHER" id="PTHR37804:SF1">
    <property type="entry name" value="CDAA REGULATORY PROTEIN CDAR"/>
    <property type="match status" value="1"/>
</dbReference>
<dbReference type="EMBL" id="FNIN01000008">
    <property type="protein sequence ID" value="SDN82259.1"/>
    <property type="molecule type" value="Genomic_DNA"/>
</dbReference>
<dbReference type="InterPro" id="IPR053154">
    <property type="entry name" value="c-di-AMP_regulator"/>
</dbReference>
<dbReference type="InterPro" id="IPR012505">
    <property type="entry name" value="YbbR"/>
</dbReference>
<dbReference type="RefSeq" id="WP_092065603.1">
    <property type="nucleotide sequence ID" value="NZ_FNIN01000008.1"/>
</dbReference>
<accession>A0A1H0EJ06</accession>
<dbReference type="PANTHER" id="PTHR37804">
    <property type="entry name" value="CDAA REGULATORY PROTEIN CDAR"/>
    <property type="match status" value="1"/>
</dbReference>
<organism evidence="1 2">
    <name type="scientific">Desulfonauticus submarinus</name>
    <dbReference type="NCBI Taxonomy" id="206665"/>
    <lineage>
        <taxon>Bacteria</taxon>
        <taxon>Pseudomonadati</taxon>
        <taxon>Thermodesulfobacteriota</taxon>
        <taxon>Desulfovibrionia</taxon>
        <taxon>Desulfovibrionales</taxon>
        <taxon>Desulfonauticaceae</taxon>
        <taxon>Desulfonauticus</taxon>
    </lineage>
</organism>
<protein>
    <submittedName>
        <fullName evidence="1">YbbR-like protein</fullName>
    </submittedName>
</protein>
<keyword evidence="2" id="KW-1185">Reference proteome</keyword>
<name>A0A1H0EJ06_9BACT</name>
<sequence>MRNWQYKLLALLLAIFVWYLISGREKVDYWMEVPLEVESLPNNYIITGGLPSKIQVRVRATRAVLERLQQGKYSYSLDLSKIKIGQNVIVLDGEAIKLPLPVEVVSFLPPRLEINIDKIAHKNVPVVVDWKSSVRHFERYFKVEEVSSIPNKILVRGPSKILNDVKKIKTKKIIINPFEKCSFEEMVPLDLLPEINSEIGSVDVKIMLSPKRKEFWIVRNISVENKLKKRKIYLKPSKCRLYISVPLYLMEENKWKKDFKVFVDLQNKGKGKYEFPIQVRRSKDILILEKKPMSAKIIIK</sequence>
<dbReference type="Pfam" id="PF07949">
    <property type="entry name" value="YbbR"/>
    <property type="match status" value="1"/>
</dbReference>